<comment type="caution">
    <text evidence="2">The sequence shown here is derived from an EMBL/GenBank/DDBJ whole genome shotgun (WGS) entry which is preliminary data.</text>
</comment>
<feature type="region of interest" description="Disordered" evidence="1">
    <location>
        <begin position="46"/>
        <end position="67"/>
    </location>
</feature>
<sequence length="67" mass="7392">MDPVVGNLPSEGAMEQKEGDAPWPPMEGSLMALQMPPLLRARLRKKRKTPPPLGKENENAFVSPILK</sequence>
<accession>A0AAW2Q7Z5</accession>
<dbReference type="AlphaFoldDB" id="A0AAW2Q7Z5"/>
<evidence type="ECO:0000313" key="2">
    <source>
        <dbReference type="EMBL" id="KAL0363882.1"/>
    </source>
</evidence>
<name>A0AAW2Q7Z5_9LAMI</name>
<gene>
    <name evidence="2" type="ORF">Sangu_0485800</name>
</gene>
<proteinExistence type="predicted"/>
<reference evidence="2" key="1">
    <citation type="submission" date="2020-06" db="EMBL/GenBank/DDBJ databases">
        <authorList>
            <person name="Li T."/>
            <person name="Hu X."/>
            <person name="Zhang T."/>
            <person name="Song X."/>
            <person name="Zhang H."/>
            <person name="Dai N."/>
            <person name="Sheng W."/>
            <person name="Hou X."/>
            <person name="Wei L."/>
        </authorList>
    </citation>
    <scope>NUCLEOTIDE SEQUENCE</scope>
    <source>
        <strain evidence="2">G01</strain>
        <tissue evidence="2">Leaf</tissue>
    </source>
</reference>
<dbReference type="EMBL" id="JACGWK010000003">
    <property type="protein sequence ID" value="KAL0363882.1"/>
    <property type="molecule type" value="Genomic_DNA"/>
</dbReference>
<feature type="region of interest" description="Disordered" evidence="1">
    <location>
        <begin position="1"/>
        <end position="29"/>
    </location>
</feature>
<organism evidence="2">
    <name type="scientific">Sesamum angustifolium</name>
    <dbReference type="NCBI Taxonomy" id="2727405"/>
    <lineage>
        <taxon>Eukaryota</taxon>
        <taxon>Viridiplantae</taxon>
        <taxon>Streptophyta</taxon>
        <taxon>Embryophyta</taxon>
        <taxon>Tracheophyta</taxon>
        <taxon>Spermatophyta</taxon>
        <taxon>Magnoliopsida</taxon>
        <taxon>eudicotyledons</taxon>
        <taxon>Gunneridae</taxon>
        <taxon>Pentapetalae</taxon>
        <taxon>asterids</taxon>
        <taxon>lamiids</taxon>
        <taxon>Lamiales</taxon>
        <taxon>Pedaliaceae</taxon>
        <taxon>Sesamum</taxon>
    </lineage>
</organism>
<evidence type="ECO:0000256" key="1">
    <source>
        <dbReference type="SAM" id="MobiDB-lite"/>
    </source>
</evidence>
<protein>
    <submittedName>
        <fullName evidence="2">Uncharacterized protein</fullName>
    </submittedName>
</protein>
<reference evidence="2" key="2">
    <citation type="journal article" date="2024" name="Plant">
        <title>Genomic evolution and insights into agronomic trait innovations of Sesamum species.</title>
        <authorList>
            <person name="Miao H."/>
            <person name="Wang L."/>
            <person name="Qu L."/>
            <person name="Liu H."/>
            <person name="Sun Y."/>
            <person name="Le M."/>
            <person name="Wang Q."/>
            <person name="Wei S."/>
            <person name="Zheng Y."/>
            <person name="Lin W."/>
            <person name="Duan Y."/>
            <person name="Cao H."/>
            <person name="Xiong S."/>
            <person name="Wang X."/>
            <person name="Wei L."/>
            <person name="Li C."/>
            <person name="Ma Q."/>
            <person name="Ju M."/>
            <person name="Zhao R."/>
            <person name="Li G."/>
            <person name="Mu C."/>
            <person name="Tian Q."/>
            <person name="Mei H."/>
            <person name="Zhang T."/>
            <person name="Gao T."/>
            <person name="Zhang H."/>
        </authorList>
    </citation>
    <scope>NUCLEOTIDE SEQUENCE</scope>
    <source>
        <strain evidence="2">G01</strain>
    </source>
</reference>